<reference evidence="8" key="2">
    <citation type="submission" date="2025-08" db="UniProtKB">
        <authorList>
            <consortium name="Ensembl"/>
        </authorList>
    </citation>
    <scope>IDENTIFICATION</scope>
</reference>
<evidence type="ECO:0000313" key="8">
    <source>
        <dbReference type="Ensembl" id="ENSMGAP00000033996.1"/>
    </source>
</evidence>
<comment type="subcellular location">
    <subcellularLocation>
        <location evidence="1">Secreted</location>
    </subcellularLocation>
</comment>
<dbReference type="PROSITE" id="PS01186">
    <property type="entry name" value="EGF_2"/>
    <property type="match status" value="1"/>
</dbReference>
<dbReference type="FunFam" id="2.10.25.10:FF:000097">
    <property type="entry name" value="Fibrillin 2"/>
    <property type="match status" value="1"/>
</dbReference>
<feature type="disulfide bond" evidence="6">
    <location>
        <begin position="137"/>
        <end position="147"/>
    </location>
</feature>
<keyword evidence="3" id="KW-0732">Signal</keyword>
<gene>
    <name evidence="8" type="primary">LOC104914636</name>
</gene>
<evidence type="ECO:0000256" key="3">
    <source>
        <dbReference type="ARBA" id="ARBA00022729"/>
    </source>
</evidence>
<comment type="caution">
    <text evidence="6">Lacks conserved residue(s) required for the propagation of feature annotation.</text>
</comment>
<dbReference type="InterPro" id="IPR040872">
    <property type="entry name" value="Fibrillin_U_N"/>
</dbReference>
<evidence type="ECO:0000256" key="5">
    <source>
        <dbReference type="ARBA" id="ARBA00023180"/>
    </source>
</evidence>
<accession>A0A803YQE8</accession>
<dbReference type="InterPro" id="IPR049388">
    <property type="entry name" value="FBN_EGF_N"/>
</dbReference>
<dbReference type="PROSITE" id="PS50026">
    <property type="entry name" value="EGF_3"/>
    <property type="match status" value="1"/>
</dbReference>
<proteinExistence type="predicted"/>
<dbReference type="PROSITE" id="PS00022">
    <property type="entry name" value="EGF_1"/>
    <property type="match status" value="1"/>
</dbReference>
<dbReference type="GO" id="GO:0005576">
    <property type="term" value="C:extracellular region"/>
    <property type="evidence" value="ECO:0007669"/>
    <property type="project" value="UniProtKB-SubCell"/>
</dbReference>
<dbReference type="Gene3D" id="2.10.25.10">
    <property type="entry name" value="Laminin"/>
    <property type="match status" value="2"/>
</dbReference>
<dbReference type="InterPro" id="IPR000742">
    <property type="entry name" value="EGF"/>
</dbReference>
<feature type="disulfide bond" evidence="6">
    <location>
        <begin position="155"/>
        <end position="164"/>
    </location>
</feature>
<sequence>MALTPKGKVTGLLALSQHYSYVSTGLHHVWIRPPCYCWLPKRPNVCGSRFHSYCCPGWKTLPGGNQCIVPICRNSCGDGFCSRPNMCTCSNGQLSPNCGSTGVQTCNVRCMNGGSCNEESCLCQKGYTGTYCGQPVCENSCQNGGRCIGPNRCACVYGFTGPQCERGKKHLHIITD</sequence>
<dbReference type="Pfam" id="PF21364">
    <property type="entry name" value="EGF_FBN_1st"/>
    <property type="match status" value="1"/>
</dbReference>
<evidence type="ECO:0000256" key="2">
    <source>
        <dbReference type="ARBA" id="ARBA00022525"/>
    </source>
</evidence>
<dbReference type="SMART" id="SM00181">
    <property type="entry name" value="EGF"/>
    <property type="match status" value="2"/>
</dbReference>
<dbReference type="SUPFAM" id="SSF57196">
    <property type="entry name" value="EGF/Laminin"/>
    <property type="match status" value="1"/>
</dbReference>
<name>A0A803YQE8_MELGA</name>
<dbReference type="InterPro" id="IPR051145">
    <property type="entry name" value="GAS-SHBG-PROS"/>
</dbReference>
<keyword evidence="5" id="KW-0325">Glycoprotein</keyword>
<protein>
    <recommendedName>
        <fullName evidence="7">EGF-like domain-containing protein</fullName>
    </recommendedName>
</protein>
<dbReference type="PANTHER" id="PTHR24040:SF7">
    <property type="entry name" value="FIBRILLIN 3"/>
    <property type="match status" value="1"/>
</dbReference>
<dbReference type="GeneTree" id="ENSGT00950000183158"/>
<dbReference type="Ensembl" id="ENSMGAT00000022840.1">
    <property type="protein sequence ID" value="ENSMGAP00000033996.1"/>
    <property type="gene ID" value="ENSMGAG00000021121.1"/>
</dbReference>
<evidence type="ECO:0000256" key="4">
    <source>
        <dbReference type="ARBA" id="ARBA00023157"/>
    </source>
</evidence>
<dbReference type="AlphaFoldDB" id="A0A803YQE8"/>
<dbReference type="FunFam" id="2.10.25.10:FF:000103">
    <property type="entry name" value="Fibrillin 2"/>
    <property type="match status" value="1"/>
</dbReference>
<dbReference type="PANTHER" id="PTHR24040">
    <property type="entry name" value="LAMININ G-LIKE DOMAIN-CONTAINING PROTEIN"/>
    <property type="match status" value="1"/>
</dbReference>
<organism evidence="8 9">
    <name type="scientific">Meleagris gallopavo</name>
    <name type="common">Wild turkey</name>
    <dbReference type="NCBI Taxonomy" id="9103"/>
    <lineage>
        <taxon>Eukaryota</taxon>
        <taxon>Metazoa</taxon>
        <taxon>Chordata</taxon>
        <taxon>Craniata</taxon>
        <taxon>Vertebrata</taxon>
        <taxon>Euteleostomi</taxon>
        <taxon>Archelosauria</taxon>
        <taxon>Archosauria</taxon>
        <taxon>Dinosauria</taxon>
        <taxon>Saurischia</taxon>
        <taxon>Theropoda</taxon>
        <taxon>Coelurosauria</taxon>
        <taxon>Aves</taxon>
        <taxon>Neognathae</taxon>
        <taxon>Galloanserae</taxon>
        <taxon>Galliformes</taxon>
        <taxon>Phasianidae</taxon>
        <taxon>Meleagridinae</taxon>
        <taxon>Meleagris</taxon>
    </lineage>
</organism>
<keyword evidence="6" id="KW-0245">EGF-like domain</keyword>
<keyword evidence="4 6" id="KW-1015">Disulfide bond</keyword>
<reference evidence="8 9" key="1">
    <citation type="journal article" date="2010" name="PLoS Biol.">
        <title>Multi-platform next-generation sequencing of the domestic turkey (Meleagris gallopavo): genome assembly and analysis.</title>
        <authorList>
            <person name="Dalloul R.A."/>
            <person name="Long J.A."/>
            <person name="Zimin A.V."/>
            <person name="Aslam L."/>
            <person name="Beal K."/>
            <person name="Blomberg L.A."/>
            <person name="Bouffard P."/>
            <person name="Burt D.W."/>
            <person name="Crasta O."/>
            <person name="Crooijmans R.P."/>
            <person name="Cooper K."/>
            <person name="Coulombe R.A."/>
            <person name="De S."/>
            <person name="Delany M.E."/>
            <person name="Dodgson J.B."/>
            <person name="Dong J.J."/>
            <person name="Evans C."/>
            <person name="Frederickson K.M."/>
            <person name="Flicek P."/>
            <person name="Florea L."/>
            <person name="Folkerts O."/>
            <person name="Groenen M.A."/>
            <person name="Harkins T.T."/>
            <person name="Herrero J."/>
            <person name="Hoffmann S."/>
            <person name="Megens H.J."/>
            <person name="Jiang A."/>
            <person name="de Jong P."/>
            <person name="Kaiser P."/>
            <person name="Kim H."/>
            <person name="Kim K.W."/>
            <person name="Kim S."/>
            <person name="Langenberger D."/>
            <person name="Lee M.K."/>
            <person name="Lee T."/>
            <person name="Mane S."/>
            <person name="Marcais G."/>
            <person name="Marz M."/>
            <person name="McElroy A.P."/>
            <person name="Modise T."/>
            <person name="Nefedov M."/>
            <person name="Notredame C."/>
            <person name="Paton I.R."/>
            <person name="Payne W.S."/>
            <person name="Pertea G."/>
            <person name="Prickett D."/>
            <person name="Puiu D."/>
            <person name="Qioa D."/>
            <person name="Raineri E."/>
            <person name="Ruffier M."/>
            <person name="Salzberg S.L."/>
            <person name="Schatz M.C."/>
            <person name="Scheuring C."/>
            <person name="Schmidt C.J."/>
            <person name="Schroeder S."/>
            <person name="Searle S.M."/>
            <person name="Smith E.J."/>
            <person name="Smith J."/>
            <person name="Sonstegard T.S."/>
            <person name="Stadler P.F."/>
            <person name="Tafer H."/>
            <person name="Tu Z.J."/>
            <person name="Van Tassell C.P."/>
            <person name="Vilella A.J."/>
            <person name="Williams K.P."/>
            <person name="Yorke J.A."/>
            <person name="Zhang L."/>
            <person name="Zhang H.B."/>
            <person name="Zhang X."/>
            <person name="Zhang Y."/>
            <person name="Reed K.M."/>
        </authorList>
    </citation>
    <scope>NUCLEOTIDE SEQUENCE [LARGE SCALE GENOMIC DNA]</scope>
</reference>
<evidence type="ECO:0000313" key="9">
    <source>
        <dbReference type="Proteomes" id="UP000001645"/>
    </source>
</evidence>
<keyword evidence="9" id="KW-1185">Reference proteome</keyword>
<evidence type="ECO:0000256" key="1">
    <source>
        <dbReference type="ARBA" id="ARBA00004613"/>
    </source>
</evidence>
<dbReference type="Pfam" id="PF18193">
    <property type="entry name" value="Fibrillin_U_N"/>
    <property type="match status" value="1"/>
</dbReference>
<evidence type="ECO:0000259" key="7">
    <source>
        <dbReference type="PROSITE" id="PS50026"/>
    </source>
</evidence>
<keyword evidence="2" id="KW-0964">Secreted</keyword>
<dbReference type="Proteomes" id="UP000001645">
    <property type="component" value="Chromosome 30"/>
</dbReference>
<feature type="domain" description="EGF-like" evidence="7">
    <location>
        <begin position="133"/>
        <end position="165"/>
    </location>
</feature>
<reference evidence="8" key="3">
    <citation type="submission" date="2025-09" db="UniProtKB">
        <authorList>
            <consortium name="Ensembl"/>
        </authorList>
    </citation>
    <scope>IDENTIFICATION</scope>
</reference>
<evidence type="ECO:0000256" key="6">
    <source>
        <dbReference type="PROSITE-ProRule" id="PRU00076"/>
    </source>
</evidence>